<dbReference type="RefSeq" id="WP_083933162.1">
    <property type="nucleotide sequence ID" value="NZ_BAAAOS010000054.1"/>
</dbReference>
<accession>A0ABN2EDQ9</accession>
<reference evidence="2 3" key="1">
    <citation type="journal article" date="2019" name="Int. J. Syst. Evol. Microbiol.">
        <title>The Global Catalogue of Microorganisms (GCM) 10K type strain sequencing project: providing services to taxonomists for standard genome sequencing and annotation.</title>
        <authorList>
            <consortium name="The Broad Institute Genomics Platform"/>
            <consortium name="The Broad Institute Genome Sequencing Center for Infectious Disease"/>
            <person name="Wu L."/>
            <person name="Ma J."/>
        </authorList>
    </citation>
    <scope>NUCLEOTIDE SEQUENCE [LARGE SCALE GENOMIC DNA]</scope>
    <source>
        <strain evidence="2 3">JCM 14969</strain>
    </source>
</reference>
<keyword evidence="2" id="KW-0378">Hydrolase</keyword>
<dbReference type="GO" id="GO:0016787">
    <property type="term" value="F:hydrolase activity"/>
    <property type="evidence" value="ECO:0007669"/>
    <property type="project" value="UniProtKB-KW"/>
</dbReference>
<dbReference type="SUPFAM" id="SSF53474">
    <property type="entry name" value="alpha/beta-Hydrolases"/>
    <property type="match status" value="1"/>
</dbReference>
<dbReference type="PRINTS" id="PR00412">
    <property type="entry name" value="EPOXHYDRLASE"/>
</dbReference>
<proteinExistence type="predicted"/>
<dbReference type="Proteomes" id="UP001500393">
    <property type="component" value="Unassembled WGS sequence"/>
</dbReference>
<comment type="caution">
    <text evidence="2">The sequence shown here is derived from an EMBL/GenBank/DDBJ whole genome shotgun (WGS) entry which is preliminary data.</text>
</comment>
<gene>
    <name evidence="2" type="ORF">GCM10009789_68170</name>
</gene>
<evidence type="ECO:0000313" key="3">
    <source>
        <dbReference type="Proteomes" id="UP001500393"/>
    </source>
</evidence>
<dbReference type="PRINTS" id="PR00111">
    <property type="entry name" value="ABHYDROLASE"/>
</dbReference>
<evidence type="ECO:0000259" key="1">
    <source>
        <dbReference type="Pfam" id="PF00561"/>
    </source>
</evidence>
<sequence>MVGESFAPRIAVARTAEVRFSYARAGSGPPVVLVPGAGGWRLTFGAMVAELASRYTVYAVDPPGQGGTRVLGSDFAHDADAVALSIADFLDAVGLSQVAMVGHSWGGGFALRLAELQPERISRLVLLAPAGLDVPDVWEFRLLRLPIVGGLAARFTSAASLRHMLRKSFARPDRMPADEVLRSVAAAIRHEPSLRRDMLRVERSVRWRGTERDLGLVGCPVLILWGDRDRYYPATLLDRFAHRIPGVLTHILPGAGHSLHDDCPEQTYRHLNAFLDPPMEDL</sequence>
<evidence type="ECO:0000313" key="2">
    <source>
        <dbReference type="EMBL" id="GAA1604559.1"/>
    </source>
</evidence>
<dbReference type="PANTHER" id="PTHR46438">
    <property type="entry name" value="ALPHA/BETA-HYDROLASES SUPERFAMILY PROTEIN"/>
    <property type="match status" value="1"/>
</dbReference>
<organism evidence="2 3">
    <name type="scientific">Kribbella sancticallisti</name>
    <dbReference type="NCBI Taxonomy" id="460087"/>
    <lineage>
        <taxon>Bacteria</taxon>
        <taxon>Bacillati</taxon>
        <taxon>Actinomycetota</taxon>
        <taxon>Actinomycetes</taxon>
        <taxon>Propionibacteriales</taxon>
        <taxon>Kribbellaceae</taxon>
        <taxon>Kribbella</taxon>
    </lineage>
</organism>
<dbReference type="Pfam" id="PF00561">
    <property type="entry name" value="Abhydrolase_1"/>
    <property type="match status" value="1"/>
</dbReference>
<feature type="domain" description="AB hydrolase-1" evidence="1">
    <location>
        <begin position="29"/>
        <end position="262"/>
    </location>
</feature>
<dbReference type="EMBL" id="BAAAOS010000054">
    <property type="protein sequence ID" value="GAA1604559.1"/>
    <property type="molecule type" value="Genomic_DNA"/>
</dbReference>
<protein>
    <submittedName>
        <fullName evidence="2">Alpha/beta fold hydrolase</fullName>
    </submittedName>
</protein>
<dbReference type="PANTHER" id="PTHR46438:SF11">
    <property type="entry name" value="LIPASE-RELATED"/>
    <property type="match status" value="1"/>
</dbReference>
<dbReference type="InterPro" id="IPR000639">
    <property type="entry name" value="Epox_hydrolase-like"/>
</dbReference>
<name>A0ABN2EDQ9_9ACTN</name>
<keyword evidence="3" id="KW-1185">Reference proteome</keyword>
<dbReference type="Gene3D" id="3.40.50.1820">
    <property type="entry name" value="alpha/beta hydrolase"/>
    <property type="match status" value="1"/>
</dbReference>
<dbReference type="InterPro" id="IPR029058">
    <property type="entry name" value="AB_hydrolase_fold"/>
</dbReference>
<dbReference type="InterPro" id="IPR000073">
    <property type="entry name" value="AB_hydrolase_1"/>
</dbReference>